<evidence type="ECO:0000313" key="2">
    <source>
        <dbReference type="Proteomes" id="UP001176940"/>
    </source>
</evidence>
<accession>A0ABN9L0K8</accession>
<gene>
    <name evidence="1" type="ORF">RIMI_LOCUS4162014</name>
</gene>
<dbReference type="EMBL" id="CAUEEQ010006568">
    <property type="protein sequence ID" value="CAJ0930252.1"/>
    <property type="molecule type" value="Genomic_DNA"/>
</dbReference>
<protein>
    <submittedName>
        <fullName evidence="1">Uncharacterized protein</fullName>
    </submittedName>
</protein>
<sequence length="280" mass="32357">MVVDDEEKANILNTFFSTVFTVENEMLDVMDSHQILMMEVTGGHQILMMEVTGGHQILMMEVTGGHQILMMEVTGGHQILMMEVTGGHQILMMEVTGGHQILMMEVTGGHQILMMEILMMEVTGGHQILMMEVTGGHQILMMEVTGGHQILMMEVTGGHQILMMEREGLGRFEHFLQDTQGIHIFHFWMDCEAFKEKSVDLEVSHSPEDARQLCVHLFRSLQNKYRSCLSLESEEQIRQCQQSRGASYHALRRPQYDALRRLRSYWIPRFLIHRQRRLQD</sequence>
<name>A0ABN9L0K8_9NEOB</name>
<dbReference type="PANTHER" id="PTHR46583:SF2">
    <property type="entry name" value="RGS DOMAIN-CONTAINING PROTEIN"/>
    <property type="match status" value="1"/>
</dbReference>
<organism evidence="1 2">
    <name type="scientific">Ranitomeya imitator</name>
    <name type="common">mimic poison frog</name>
    <dbReference type="NCBI Taxonomy" id="111125"/>
    <lineage>
        <taxon>Eukaryota</taxon>
        <taxon>Metazoa</taxon>
        <taxon>Chordata</taxon>
        <taxon>Craniata</taxon>
        <taxon>Vertebrata</taxon>
        <taxon>Euteleostomi</taxon>
        <taxon>Amphibia</taxon>
        <taxon>Batrachia</taxon>
        <taxon>Anura</taxon>
        <taxon>Neobatrachia</taxon>
        <taxon>Hyloidea</taxon>
        <taxon>Dendrobatidae</taxon>
        <taxon>Dendrobatinae</taxon>
        <taxon>Ranitomeya</taxon>
    </lineage>
</organism>
<proteinExistence type="predicted"/>
<dbReference type="PANTHER" id="PTHR46583">
    <property type="entry name" value="REGULATOR OF G-PROTEIN SIGNALING 22"/>
    <property type="match status" value="1"/>
</dbReference>
<dbReference type="SUPFAM" id="SSF48097">
    <property type="entry name" value="Regulator of G-protein signaling, RGS"/>
    <property type="match status" value="1"/>
</dbReference>
<dbReference type="Gene3D" id="1.10.167.10">
    <property type="entry name" value="Regulator of G-protein Signalling 4, domain 2"/>
    <property type="match status" value="1"/>
</dbReference>
<dbReference type="InterPro" id="IPR036305">
    <property type="entry name" value="RGS_sf"/>
</dbReference>
<evidence type="ECO:0000313" key="1">
    <source>
        <dbReference type="EMBL" id="CAJ0930252.1"/>
    </source>
</evidence>
<reference evidence="1" key="1">
    <citation type="submission" date="2023-07" db="EMBL/GenBank/DDBJ databases">
        <authorList>
            <person name="Stuckert A."/>
        </authorList>
    </citation>
    <scope>NUCLEOTIDE SEQUENCE</scope>
</reference>
<dbReference type="InterPro" id="IPR042651">
    <property type="entry name" value="Rgs22"/>
</dbReference>
<comment type="caution">
    <text evidence="1">The sequence shown here is derived from an EMBL/GenBank/DDBJ whole genome shotgun (WGS) entry which is preliminary data.</text>
</comment>
<dbReference type="Proteomes" id="UP001176940">
    <property type="component" value="Unassembled WGS sequence"/>
</dbReference>
<feature type="non-terminal residue" evidence="1">
    <location>
        <position position="280"/>
    </location>
</feature>
<dbReference type="InterPro" id="IPR044926">
    <property type="entry name" value="RGS_subdomain_2"/>
</dbReference>
<keyword evidence="2" id="KW-1185">Reference proteome</keyword>